<dbReference type="RefSeq" id="WP_015759179.1">
    <property type="nucleotide sequence ID" value="NC_013216.1"/>
</dbReference>
<protein>
    <recommendedName>
        <fullName evidence="4">Lipoprotein</fullName>
    </recommendedName>
</protein>
<dbReference type="Proteomes" id="UP000002217">
    <property type="component" value="Chromosome"/>
</dbReference>
<feature type="signal peptide" evidence="1">
    <location>
        <begin position="1"/>
        <end position="24"/>
    </location>
</feature>
<name>C8VX99_DESAS</name>
<keyword evidence="3" id="KW-1185">Reference proteome</keyword>
<dbReference type="HOGENOM" id="CLU_1913652_0_0_9"/>
<evidence type="ECO:0000313" key="3">
    <source>
        <dbReference type="Proteomes" id="UP000002217"/>
    </source>
</evidence>
<organism evidence="2 3">
    <name type="scientific">Desulfofarcimen acetoxidans (strain ATCC 49208 / DSM 771 / KCTC 5769 / VKM B-1644 / 5575)</name>
    <name type="common">Desulfotomaculum acetoxidans</name>
    <dbReference type="NCBI Taxonomy" id="485916"/>
    <lineage>
        <taxon>Bacteria</taxon>
        <taxon>Bacillati</taxon>
        <taxon>Bacillota</taxon>
        <taxon>Clostridia</taxon>
        <taxon>Eubacteriales</taxon>
        <taxon>Peptococcaceae</taxon>
        <taxon>Desulfofarcimen</taxon>
    </lineage>
</organism>
<reference evidence="2 3" key="1">
    <citation type="journal article" date="2009" name="Stand. Genomic Sci.">
        <title>Complete genome sequence of Desulfotomaculum acetoxidans type strain (5575).</title>
        <authorList>
            <person name="Spring S."/>
            <person name="Lapidus A."/>
            <person name="Schroder M."/>
            <person name="Gleim D."/>
            <person name="Sims D."/>
            <person name="Meincke L."/>
            <person name="Glavina Del Rio T."/>
            <person name="Tice H."/>
            <person name="Copeland A."/>
            <person name="Cheng J.F."/>
            <person name="Lucas S."/>
            <person name="Chen F."/>
            <person name="Nolan M."/>
            <person name="Bruce D."/>
            <person name="Goodwin L."/>
            <person name="Pitluck S."/>
            <person name="Ivanova N."/>
            <person name="Mavromatis K."/>
            <person name="Mikhailova N."/>
            <person name="Pati A."/>
            <person name="Chen A."/>
            <person name="Palaniappan K."/>
            <person name="Land M."/>
            <person name="Hauser L."/>
            <person name="Chang Y.J."/>
            <person name="Jeffries C.D."/>
            <person name="Chain P."/>
            <person name="Saunders E."/>
            <person name="Brettin T."/>
            <person name="Detter J.C."/>
            <person name="Goker M."/>
            <person name="Bristow J."/>
            <person name="Eisen J.A."/>
            <person name="Markowitz V."/>
            <person name="Hugenholtz P."/>
            <person name="Kyrpides N.C."/>
            <person name="Klenk H.P."/>
            <person name="Han C."/>
        </authorList>
    </citation>
    <scope>NUCLEOTIDE SEQUENCE [LARGE SCALE GENOMIC DNA]</scope>
    <source>
        <strain evidence="3">ATCC 49208 / DSM 771 / VKM B-1644</strain>
    </source>
</reference>
<sequence>MKKLLIYILLLSLLGGGCSTVPNTQTLNKNVTEQDVRNVITELINGINSGNIEIVQKYVEGAGPVAEKLIEKLHNNIRLTNIRDISIQGTTAQATVTLEIVPLKIQKDVALHFNITDVLLLNSPLGLLSLLL</sequence>
<evidence type="ECO:0000256" key="1">
    <source>
        <dbReference type="SAM" id="SignalP"/>
    </source>
</evidence>
<evidence type="ECO:0000313" key="2">
    <source>
        <dbReference type="EMBL" id="ACV64495.1"/>
    </source>
</evidence>
<proteinExistence type="predicted"/>
<evidence type="ECO:0008006" key="4">
    <source>
        <dbReference type="Google" id="ProtNLM"/>
    </source>
</evidence>
<dbReference type="PROSITE" id="PS51257">
    <property type="entry name" value="PROKAR_LIPOPROTEIN"/>
    <property type="match status" value="1"/>
</dbReference>
<dbReference type="AlphaFoldDB" id="C8VX99"/>
<gene>
    <name evidence="2" type="ordered locus">Dtox_3788</name>
</gene>
<dbReference type="STRING" id="485916.Dtox_3788"/>
<dbReference type="KEGG" id="dae:Dtox_3788"/>
<keyword evidence="1" id="KW-0732">Signal</keyword>
<accession>C8VX99</accession>
<feature type="chain" id="PRO_5039242949" description="Lipoprotein" evidence="1">
    <location>
        <begin position="25"/>
        <end position="132"/>
    </location>
</feature>
<dbReference type="EMBL" id="CP001720">
    <property type="protein sequence ID" value="ACV64495.1"/>
    <property type="molecule type" value="Genomic_DNA"/>
</dbReference>